<proteinExistence type="predicted"/>
<evidence type="ECO:0000313" key="2">
    <source>
        <dbReference type="Proteomes" id="UP001550850"/>
    </source>
</evidence>
<protein>
    <submittedName>
        <fullName evidence="1">Uncharacterized protein</fullName>
    </submittedName>
</protein>
<gene>
    <name evidence="1" type="ORF">AB0E65_22110</name>
</gene>
<dbReference type="Proteomes" id="UP001550850">
    <property type="component" value="Unassembled WGS sequence"/>
</dbReference>
<sequence length="63" mass="6259">MPALAALAAAVAVVMVERYVEMRYGTAGLVGLLLLTVGRKANSPTCSSAGAVVLAVTVTSPAV</sequence>
<accession>A0ABV2YMC1</accession>
<evidence type="ECO:0000313" key="1">
    <source>
        <dbReference type="EMBL" id="MEU3556885.1"/>
    </source>
</evidence>
<comment type="caution">
    <text evidence="1">The sequence shown here is derived from an EMBL/GenBank/DDBJ whole genome shotgun (WGS) entry which is preliminary data.</text>
</comment>
<name>A0ABV2YMC1_9ACTN</name>
<keyword evidence="2" id="KW-1185">Reference proteome</keyword>
<reference evidence="1 2" key="1">
    <citation type="submission" date="2024-06" db="EMBL/GenBank/DDBJ databases">
        <title>The Natural Products Discovery Center: Release of the First 8490 Sequenced Strains for Exploring Actinobacteria Biosynthetic Diversity.</title>
        <authorList>
            <person name="Kalkreuter E."/>
            <person name="Kautsar S.A."/>
            <person name="Yang D."/>
            <person name="Bader C.D."/>
            <person name="Teijaro C.N."/>
            <person name="Fluegel L."/>
            <person name="Davis C.M."/>
            <person name="Simpson J.R."/>
            <person name="Lauterbach L."/>
            <person name="Steele A.D."/>
            <person name="Gui C."/>
            <person name="Meng S."/>
            <person name="Li G."/>
            <person name="Viehrig K."/>
            <person name="Ye F."/>
            <person name="Su P."/>
            <person name="Kiefer A.F."/>
            <person name="Nichols A."/>
            <person name="Cepeda A.J."/>
            <person name="Yan W."/>
            <person name="Fan B."/>
            <person name="Jiang Y."/>
            <person name="Adhikari A."/>
            <person name="Zheng C.-J."/>
            <person name="Schuster L."/>
            <person name="Cowan T.M."/>
            <person name="Smanski M.J."/>
            <person name="Chevrette M.G."/>
            <person name="De Carvalho L.P.S."/>
            <person name="Shen B."/>
        </authorList>
    </citation>
    <scope>NUCLEOTIDE SEQUENCE [LARGE SCALE GENOMIC DNA]</scope>
    <source>
        <strain evidence="1 2">NPDC038104</strain>
    </source>
</reference>
<dbReference type="EMBL" id="JBEZUR010000042">
    <property type="protein sequence ID" value="MEU3556885.1"/>
    <property type="molecule type" value="Genomic_DNA"/>
</dbReference>
<organism evidence="1 2">
    <name type="scientific">Streptomyces fragilis</name>
    <dbReference type="NCBI Taxonomy" id="67301"/>
    <lineage>
        <taxon>Bacteria</taxon>
        <taxon>Bacillati</taxon>
        <taxon>Actinomycetota</taxon>
        <taxon>Actinomycetes</taxon>
        <taxon>Kitasatosporales</taxon>
        <taxon>Streptomycetaceae</taxon>
        <taxon>Streptomyces</taxon>
    </lineage>
</organism>
<dbReference type="RefSeq" id="WP_108951862.1">
    <property type="nucleotide sequence ID" value="NZ_BEVZ01000001.1"/>
</dbReference>